<dbReference type="InterPro" id="IPR039420">
    <property type="entry name" value="WalR-like"/>
</dbReference>
<keyword evidence="1 3" id="KW-0597">Phosphoprotein</keyword>
<dbReference type="GO" id="GO:0006355">
    <property type="term" value="P:regulation of DNA-templated transcription"/>
    <property type="evidence" value="ECO:0007669"/>
    <property type="project" value="InterPro"/>
</dbReference>
<reference evidence="6 7" key="1">
    <citation type="journal article" date="2010" name="Stand. Genomic Sci.">
        <title>Non-contiguous finished genome sequence of Aminomonas paucivorans type strain (GLU-3).</title>
        <authorList>
            <person name="Pitluck S."/>
            <person name="Yasawong M."/>
            <person name="Held B."/>
            <person name="Lapidus A."/>
            <person name="Nolan M."/>
            <person name="Copeland A."/>
            <person name="Lucas S."/>
            <person name="Del Rio T.G."/>
            <person name="Tice H."/>
            <person name="Cheng J.F."/>
            <person name="Chertkov O."/>
            <person name="Goodwin L."/>
            <person name="Tapia R."/>
            <person name="Han C."/>
            <person name="Liolios K."/>
            <person name="Ivanova N."/>
            <person name="Mavromatis K."/>
            <person name="Ovchinnikova G."/>
            <person name="Pati A."/>
            <person name="Chen A."/>
            <person name="Palaniappan K."/>
            <person name="Land M."/>
            <person name="Hauser L."/>
            <person name="Chang Y.J."/>
            <person name="Jeffries C.D."/>
            <person name="Pukall R."/>
            <person name="Spring S."/>
            <person name="Rohde M."/>
            <person name="Sikorski J."/>
            <person name="Goker M."/>
            <person name="Woyke T."/>
            <person name="Bristow J."/>
            <person name="Eisen J.A."/>
            <person name="Markowitz V."/>
            <person name="Hugenholtz P."/>
            <person name="Kyrpides N.C."/>
            <person name="Klenk H.P."/>
        </authorList>
    </citation>
    <scope>NUCLEOTIDE SEQUENCE [LARGE SCALE GENOMIC DNA]</scope>
    <source>
        <strain evidence="6 7">DSM 12260</strain>
    </source>
</reference>
<evidence type="ECO:0000256" key="3">
    <source>
        <dbReference type="PROSITE-ProRule" id="PRU00169"/>
    </source>
</evidence>
<dbReference type="InterPro" id="IPR001789">
    <property type="entry name" value="Sig_transdc_resp-reg_receiver"/>
</dbReference>
<dbReference type="Proteomes" id="UP000005096">
    <property type="component" value="Chromosome"/>
</dbReference>
<dbReference type="PROSITE" id="PS00622">
    <property type="entry name" value="HTH_LUXR_1"/>
    <property type="match status" value="1"/>
</dbReference>
<feature type="domain" description="Response regulatory" evidence="5">
    <location>
        <begin position="4"/>
        <end position="120"/>
    </location>
</feature>
<dbReference type="PROSITE" id="PS50043">
    <property type="entry name" value="HTH_LUXR_2"/>
    <property type="match status" value="1"/>
</dbReference>
<feature type="domain" description="HTH luxR-type" evidence="4">
    <location>
        <begin position="137"/>
        <end position="202"/>
    </location>
</feature>
<dbReference type="InterPro" id="IPR058245">
    <property type="entry name" value="NreC/VraR/RcsB-like_REC"/>
</dbReference>
<dbReference type="CDD" id="cd06170">
    <property type="entry name" value="LuxR_C_like"/>
    <property type="match status" value="1"/>
</dbReference>
<evidence type="ECO:0000256" key="2">
    <source>
        <dbReference type="ARBA" id="ARBA00023125"/>
    </source>
</evidence>
<dbReference type="PANTHER" id="PTHR43214">
    <property type="entry name" value="TWO-COMPONENT RESPONSE REGULATOR"/>
    <property type="match status" value="1"/>
</dbReference>
<dbReference type="EMBL" id="CM001022">
    <property type="protein sequence ID" value="EFQ24382.1"/>
    <property type="molecule type" value="Genomic_DNA"/>
</dbReference>
<dbReference type="RefSeq" id="WP_006301620.1">
    <property type="nucleotide sequence ID" value="NZ_CM001022.1"/>
</dbReference>
<organism evidence="6 7">
    <name type="scientific">Aminomonas paucivorans DSM 12260</name>
    <dbReference type="NCBI Taxonomy" id="584708"/>
    <lineage>
        <taxon>Bacteria</taxon>
        <taxon>Thermotogati</taxon>
        <taxon>Synergistota</taxon>
        <taxon>Synergistia</taxon>
        <taxon>Synergistales</taxon>
        <taxon>Synergistaceae</taxon>
        <taxon>Aminomonas</taxon>
    </lineage>
</organism>
<dbReference type="PaxDb" id="584708-Apau_1968"/>
<evidence type="ECO:0000313" key="6">
    <source>
        <dbReference type="EMBL" id="EFQ24382.1"/>
    </source>
</evidence>
<dbReference type="InterPro" id="IPR000792">
    <property type="entry name" value="Tscrpt_reg_LuxR_C"/>
</dbReference>
<accession>E3CX35</accession>
<dbReference type="SUPFAM" id="SSF52172">
    <property type="entry name" value="CheY-like"/>
    <property type="match status" value="1"/>
</dbReference>
<dbReference type="SUPFAM" id="SSF46894">
    <property type="entry name" value="C-terminal effector domain of the bipartite response regulators"/>
    <property type="match status" value="1"/>
</dbReference>
<dbReference type="PROSITE" id="PS50110">
    <property type="entry name" value="RESPONSE_REGULATORY"/>
    <property type="match status" value="1"/>
</dbReference>
<dbReference type="InterPro" id="IPR011006">
    <property type="entry name" value="CheY-like_superfamily"/>
</dbReference>
<evidence type="ECO:0000256" key="1">
    <source>
        <dbReference type="ARBA" id="ARBA00022553"/>
    </source>
</evidence>
<protein>
    <submittedName>
        <fullName evidence="6">Two component transcriptional regulator, LuxR family</fullName>
    </submittedName>
</protein>
<evidence type="ECO:0000259" key="4">
    <source>
        <dbReference type="PROSITE" id="PS50043"/>
    </source>
</evidence>
<evidence type="ECO:0000313" key="7">
    <source>
        <dbReference type="Proteomes" id="UP000005096"/>
    </source>
</evidence>
<dbReference type="Pfam" id="PF00072">
    <property type="entry name" value="Response_reg"/>
    <property type="match status" value="1"/>
</dbReference>
<dbReference type="GO" id="GO:0003677">
    <property type="term" value="F:DNA binding"/>
    <property type="evidence" value="ECO:0007669"/>
    <property type="project" value="UniProtKB-KW"/>
</dbReference>
<name>E3CX35_9BACT</name>
<proteinExistence type="predicted"/>
<gene>
    <name evidence="6" type="ORF">Apau_1968</name>
</gene>
<evidence type="ECO:0000259" key="5">
    <source>
        <dbReference type="PROSITE" id="PS50110"/>
    </source>
</evidence>
<dbReference type="HOGENOM" id="CLU_000445_90_10_0"/>
<sequence length="211" mass="22990">MSITLILADDHPLTREGLRAYLTREPEFRLLGDYADGDAAWKAMVEFKPRVALLDVRMPGQDGVSLARRIKQEGLPVTALMLTSYDAQPYVLASLKAGARGYVLKTSPAETLCRAIRVVAQGGLFLDSEVAEAMGGDAFVPEPISPREREVLVQAAQGLSSKEIAAKLYISERTVQTHLASIYDKVGAKNKTEAMLLALRYGLVTLEELLG</sequence>
<dbReference type="eggNOG" id="COG2197">
    <property type="taxonomic scope" value="Bacteria"/>
</dbReference>
<dbReference type="PRINTS" id="PR00038">
    <property type="entry name" value="HTHLUXR"/>
</dbReference>
<dbReference type="CDD" id="cd17535">
    <property type="entry name" value="REC_NarL-like"/>
    <property type="match status" value="1"/>
</dbReference>
<dbReference type="SMART" id="SM00421">
    <property type="entry name" value="HTH_LUXR"/>
    <property type="match status" value="1"/>
</dbReference>
<feature type="modified residue" description="4-aspartylphosphate" evidence="3">
    <location>
        <position position="55"/>
    </location>
</feature>
<keyword evidence="7" id="KW-1185">Reference proteome</keyword>
<dbReference type="AlphaFoldDB" id="E3CX35"/>
<dbReference type="OrthoDB" id="9779069at2"/>
<dbReference type="GO" id="GO:0000160">
    <property type="term" value="P:phosphorelay signal transduction system"/>
    <property type="evidence" value="ECO:0007669"/>
    <property type="project" value="InterPro"/>
</dbReference>
<dbReference type="Pfam" id="PF00196">
    <property type="entry name" value="GerE"/>
    <property type="match status" value="1"/>
</dbReference>
<dbReference type="STRING" id="584708.Apau_1968"/>
<keyword evidence="2" id="KW-0238">DNA-binding</keyword>
<dbReference type="Gene3D" id="3.40.50.2300">
    <property type="match status" value="1"/>
</dbReference>
<dbReference type="SMART" id="SM00448">
    <property type="entry name" value="REC"/>
    <property type="match status" value="1"/>
</dbReference>
<dbReference type="InterPro" id="IPR016032">
    <property type="entry name" value="Sig_transdc_resp-reg_C-effctor"/>
</dbReference>